<evidence type="ECO:0000259" key="4">
    <source>
        <dbReference type="PROSITE" id="PS51035"/>
    </source>
</evidence>
<feature type="compositionally biased region" description="Polar residues" evidence="3">
    <location>
        <begin position="185"/>
        <end position="197"/>
    </location>
</feature>
<dbReference type="Gene3D" id="1.20.58.120">
    <property type="entry name" value="BAG domain"/>
    <property type="match status" value="1"/>
</dbReference>
<feature type="domain" description="BAG" evidence="4">
    <location>
        <begin position="605"/>
        <end position="682"/>
    </location>
</feature>
<evidence type="ECO:0000256" key="2">
    <source>
        <dbReference type="ARBA" id="ARBA00023186"/>
    </source>
</evidence>
<feature type="compositionally biased region" description="Polar residues" evidence="3">
    <location>
        <begin position="1113"/>
        <end position="1122"/>
    </location>
</feature>
<dbReference type="GO" id="GO:0051087">
    <property type="term" value="F:protein-folding chaperone binding"/>
    <property type="evidence" value="ECO:0007669"/>
    <property type="project" value="InterPro"/>
</dbReference>
<reference evidence="6" key="2">
    <citation type="submission" date="2025-08" db="UniProtKB">
        <authorList>
            <consortium name="RefSeq"/>
        </authorList>
    </citation>
    <scope>IDENTIFICATION</scope>
    <source>
        <tissue evidence="6">Young leaves</tissue>
    </source>
</reference>
<dbReference type="GO" id="GO:0009506">
    <property type="term" value="C:plasmodesma"/>
    <property type="evidence" value="ECO:0007669"/>
    <property type="project" value="TreeGrafter"/>
</dbReference>
<name>A0A8B8K1Q7_ABRPR</name>
<dbReference type="SMART" id="SM00264">
    <property type="entry name" value="BAG"/>
    <property type="match status" value="1"/>
</dbReference>
<feature type="region of interest" description="Disordered" evidence="3">
    <location>
        <begin position="184"/>
        <end position="216"/>
    </location>
</feature>
<organism evidence="5 6">
    <name type="scientific">Abrus precatorius</name>
    <name type="common">Indian licorice</name>
    <name type="synonym">Glycine abrus</name>
    <dbReference type="NCBI Taxonomy" id="3816"/>
    <lineage>
        <taxon>Eukaryota</taxon>
        <taxon>Viridiplantae</taxon>
        <taxon>Streptophyta</taxon>
        <taxon>Embryophyta</taxon>
        <taxon>Tracheophyta</taxon>
        <taxon>Spermatophyta</taxon>
        <taxon>Magnoliopsida</taxon>
        <taxon>eudicotyledons</taxon>
        <taxon>Gunneridae</taxon>
        <taxon>Pentapetalae</taxon>
        <taxon>rosids</taxon>
        <taxon>fabids</taxon>
        <taxon>Fabales</taxon>
        <taxon>Fabaceae</taxon>
        <taxon>Papilionoideae</taxon>
        <taxon>50 kb inversion clade</taxon>
        <taxon>NPAAA clade</taxon>
        <taxon>indigoferoid/millettioid clade</taxon>
        <taxon>Abreae</taxon>
        <taxon>Abrus</taxon>
    </lineage>
</organism>
<feature type="compositionally biased region" description="Basic residues" evidence="3">
    <location>
        <begin position="1096"/>
        <end position="1109"/>
    </location>
</feature>
<feature type="compositionally biased region" description="Polar residues" evidence="3">
    <location>
        <begin position="457"/>
        <end position="467"/>
    </location>
</feature>
<dbReference type="Proteomes" id="UP000694853">
    <property type="component" value="Unplaced"/>
</dbReference>
<evidence type="ECO:0000313" key="5">
    <source>
        <dbReference type="Proteomes" id="UP000694853"/>
    </source>
</evidence>
<keyword evidence="1" id="KW-0112">Calmodulin-binding</keyword>
<dbReference type="InterPro" id="IPR003103">
    <property type="entry name" value="BAG_domain"/>
</dbReference>
<protein>
    <submittedName>
        <fullName evidence="6">BAG family molecular chaperone regulator 6</fullName>
    </submittedName>
</protein>
<feature type="compositionally biased region" description="Basic and acidic residues" evidence="3">
    <location>
        <begin position="929"/>
        <end position="955"/>
    </location>
</feature>
<feature type="region of interest" description="Disordered" evidence="3">
    <location>
        <begin position="875"/>
        <end position="983"/>
    </location>
</feature>
<feature type="compositionally biased region" description="Basic and acidic residues" evidence="3">
    <location>
        <begin position="364"/>
        <end position="381"/>
    </location>
</feature>
<dbReference type="AlphaFoldDB" id="A0A8B8K1Q7"/>
<feature type="compositionally biased region" description="Basic and acidic residues" evidence="3">
    <location>
        <begin position="391"/>
        <end position="404"/>
    </location>
</feature>
<feature type="region of interest" description="Disordered" evidence="3">
    <location>
        <begin position="1037"/>
        <end position="1058"/>
    </location>
</feature>
<dbReference type="KEGG" id="aprc:113851385"/>
<keyword evidence="2" id="KW-0143">Chaperone</keyword>
<dbReference type="SUPFAM" id="SSF63491">
    <property type="entry name" value="BAG domain"/>
    <property type="match status" value="1"/>
</dbReference>
<dbReference type="PANTHER" id="PTHR33322">
    <property type="entry name" value="BAG DOMAIN CONTAINING PROTEIN, EXPRESSED"/>
    <property type="match status" value="1"/>
</dbReference>
<dbReference type="GO" id="GO:0006457">
    <property type="term" value="P:protein folding"/>
    <property type="evidence" value="ECO:0007669"/>
    <property type="project" value="TreeGrafter"/>
</dbReference>
<dbReference type="PROSITE" id="PS51035">
    <property type="entry name" value="BAG"/>
    <property type="match status" value="1"/>
</dbReference>
<feature type="compositionally biased region" description="Basic and acidic residues" evidence="3">
    <location>
        <begin position="969"/>
        <end position="983"/>
    </location>
</feature>
<dbReference type="OrthoDB" id="787121at2759"/>
<dbReference type="GeneID" id="113851385"/>
<dbReference type="Pfam" id="PF00612">
    <property type="entry name" value="IQ"/>
    <property type="match status" value="1"/>
</dbReference>
<dbReference type="PANTHER" id="PTHR33322:SF16">
    <property type="entry name" value="BAG FAMILY MOLECULAR CHAPERONE REGULATOR 6"/>
    <property type="match status" value="1"/>
</dbReference>
<feature type="region of interest" description="Disordered" evidence="3">
    <location>
        <begin position="723"/>
        <end position="751"/>
    </location>
</feature>
<evidence type="ECO:0000313" key="6">
    <source>
        <dbReference type="RefSeq" id="XP_027337650.1"/>
    </source>
</evidence>
<evidence type="ECO:0000256" key="1">
    <source>
        <dbReference type="ARBA" id="ARBA00022860"/>
    </source>
</evidence>
<dbReference type="InterPro" id="IPR040400">
    <property type="entry name" value="BAG5/6/7/8"/>
</dbReference>
<dbReference type="InterPro" id="IPR036533">
    <property type="entry name" value="BAG_dom_sf"/>
</dbReference>
<feature type="region of interest" description="Disordered" evidence="3">
    <location>
        <begin position="243"/>
        <end position="276"/>
    </location>
</feature>
<evidence type="ECO:0000256" key="3">
    <source>
        <dbReference type="SAM" id="MobiDB-lite"/>
    </source>
</evidence>
<accession>A0A8B8K1Q7</accession>
<gene>
    <name evidence="6" type="primary">LOC113851385</name>
</gene>
<dbReference type="RefSeq" id="XP_027337650.1">
    <property type="nucleotide sequence ID" value="XM_027481849.1"/>
</dbReference>
<keyword evidence="5" id="KW-1185">Reference proteome</keyword>
<feature type="compositionally biased region" description="Basic and acidic residues" evidence="3">
    <location>
        <begin position="323"/>
        <end position="338"/>
    </location>
</feature>
<dbReference type="PROSITE" id="PS50096">
    <property type="entry name" value="IQ"/>
    <property type="match status" value="1"/>
</dbReference>
<dbReference type="CDD" id="cd23767">
    <property type="entry name" value="IQCD"/>
    <property type="match status" value="1"/>
</dbReference>
<reference evidence="5" key="1">
    <citation type="journal article" date="2019" name="Toxins">
        <title>Detection of Abrin-Like and Prepropulchellin-Like Toxin Genes and Transcripts Using Whole Genome Sequencing and Full-Length Transcript Sequencing of Abrus precatorius.</title>
        <authorList>
            <person name="Hovde B.T."/>
            <person name="Daligault H.E."/>
            <person name="Hanschen E.R."/>
            <person name="Kunde Y.A."/>
            <person name="Johnson M.B."/>
            <person name="Starkenburg S.R."/>
            <person name="Johnson S.L."/>
        </authorList>
    </citation>
    <scope>NUCLEOTIDE SEQUENCE [LARGE SCALE GENOMIC DNA]</scope>
</reference>
<feature type="compositionally biased region" description="Low complexity" evidence="3">
    <location>
        <begin position="468"/>
        <end position="480"/>
    </location>
</feature>
<dbReference type="InterPro" id="IPR000048">
    <property type="entry name" value="IQ_motif_EF-hand-BS"/>
</dbReference>
<feature type="compositionally biased region" description="Basic and acidic residues" evidence="3">
    <location>
        <begin position="251"/>
        <end position="276"/>
    </location>
</feature>
<feature type="region of interest" description="Disordered" evidence="3">
    <location>
        <begin position="322"/>
        <end position="487"/>
    </location>
</feature>
<feature type="region of interest" description="Disordered" evidence="3">
    <location>
        <begin position="1095"/>
        <end position="1122"/>
    </location>
</feature>
<proteinExistence type="predicted"/>
<sequence length="1122" mass="126733">MMPTYRSMDSYPYQRNPTPFPHCYHPSIETIPPQINMDPSKAPFSYDQHWPCCGNYGHPMHPHFCCGHNYFPNFYGYRPSYPHAPTPMYYSGGCPAYGEPFNVPYSPQPHYTMELPRYEYDKYMPRDHHCCWCPHLPCNQKEGKSVKIEAHEPDGGKQVNDDLVPIQFRNYPYPFVWVPPEYKSNRQLKNPNTTEGGEQNKISHDRTPTSPENFSANVKPVQEPRVWNGWLPFDIKGAPSMFHDGYGTRNHNQETDNNRKESEDGRMNQKHQSEHKRSEFPFIFWLPYYNKQEESGKTSNHENASSSKIIEEVLHTSKSVPVKSHDDEGVMNERRSNHVESTNIGASDVVEKVNNARSIPVKQLELHRGKNDSQGNGKKEMIVSPNQVEENVTKKDSCTGDKKRQSTSPSKASKLPPVCLRIDPLPRKKNGNGSSRSPSPPSSEEHSQATAGEKSKTPSCHMNDNKAQSNSSLQNTTNTSEKVEPKVKTIQVMENKTGENKDADYKDGYQTHVNVNIPSEVPTGTKETCTNGDTYMTEDKKVEKGEENKMEETQEVREVKDTSIPVDKGQKERRVLSDADAAVLIQATYRGYQVRKWEPLKKLKQIDEIRKEVTDVQGCVQAFQSSSDLQNDEKRKIAIGETIMRLLLQLDTIQGLHPSFREIRKSLAKELTTLQERLDSVMAKKTQQQMQDFVAEKPIEVTPLNMQKEECVQEQQKEKVAIPVDSFEGIKDGSKSPRASDGASESQSPIHVASNEGTNLIAPLNGLGNEVNRQVVIANDSLNFTSDLSETDKMLVEPEVKSEVNNIPIETDKLDMTVWEELPVGVIDEDINDVSIAKDEHDDVSSGSLLATDSANDGLGSVIHAMMQLPKGLLDEDEKDGETNNSRGEAQAETEEWVEELSVRLDEDLEKSKGESYDGAQTYEEVLPAEERVSNADEKTSSSTVKETKPEKPQEEEQEEVQSSGESDGWVKIEFQREDELKEHSPVDIEVKCETCEEVGIDTKFPSLITQVHDHELGNGDACLEASNLINDWHKEDEKEEKVAQRDGGLNGDAKLVEENEKLREMTKKLLETGNEQLSVISDLTGRVKDLEKKLAKSRSKRLKTKRYRPATSKMSCMKSSK</sequence>
<dbReference type="FunFam" id="1.20.58.120:FF:000010">
    <property type="entry name" value="BAG family molecular chaperone regulator 6"/>
    <property type="match status" value="1"/>
</dbReference>
<dbReference type="Pfam" id="PF02179">
    <property type="entry name" value="BAG"/>
    <property type="match status" value="1"/>
</dbReference>
<feature type="compositionally biased region" description="Basic and acidic residues" evidence="3">
    <location>
        <begin position="901"/>
        <end position="916"/>
    </location>
</feature>
<dbReference type="GO" id="GO:0005516">
    <property type="term" value="F:calmodulin binding"/>
    <property type="evidence" value="ECO:0007669"/>
    <property type="project" value="UniProtKB-KW"/>
</dbReference>